<dbReference type="EMBL" id="BMQB01000007">
    <property type="protein sequence ID" value="GGK01764.1"/>
    <property type="molecule type" value="Genomic_DNA"/>
</dbReference>
<reference evidence="3" key="2">
    <citation type="submission" date="2020-09" db="EMBL/GenBank/DDBJ databases">
        <authorList>
            <person name="Sun Q."/>
            <person name="Ohkuma M."/>
        </authorList>
    </citation>
    <scope>NUCLEOTIDE SEQUENCE</scope>
    <source>
        <strain evidence="3">JCM 3090</strain>
    </source>
</reference>
<gene>
    <name evidence="3" type="ORF">GCM10010123_34590</name>
</gene>
<dbReference type="AlphaFoldDB" id="A0A8J3FCU8"/>
<comment type="caution">
    <text evidence="3">The sequence shown here is derived from an EMBL/GenBank/DDBJ whole genome shotgun (WGS) entry which is preliminary data.</text>
</comment>
<evidence type="ECO:0000313" key="3">
    <source>
        <dbReference type="EMBL" id="GGK01764.1"/>
    </source>
</evidence>
<proteinExistence type="predicted"/>
<evidence type="ECO:0000313" key="4">
    <source>
        <dbReference type="Proteomes" id="UP000649739"/>
    </source>
</evidence>
<evidence type="ECO:0000256" key="2">
    <source>
        <dbReference type="SAM" id="MobiDB-lite"/>
    </source>
</evidence>
<organism evidence="3 4">
    <name type="scientific">Pilimelia anulata</name>
    <dbReference type="NCBI Taxonomy" id="53371"/>
    <lineage>
        <taxon>Bacteria</taxon>
        <taxon>Bacillati</taxon>
        <taxon>Actinomycetota</taxon>
        <taxon>Actinomycetes</taxon>
        <taxon>Micromonosporales</taxon>
        <taxon>Micromonosporaceae</taxon>
        <taxon>Pilimelia</taxon>
    </lineage>
</organism>
<feature type="compositionally biased region" description="Basic and acidic residues" evidence="2">
    <location>
        <begin position="17"/>
        <end position="26"/>
    </location>
</feature>
<sequence length="170" mass="18659">MLQGYPGPRPPAPRQQRRGEHGEGQGHRLRHTAGSAADSDAPALAPRRRSSVCHDGGVDERLTPILHTADARASAAWYGRLGFVGQWEHRFGPGFPLFLCVSRGSMQLYLSEHRGDARPDTLLYLHVADLEAVAAEFGAAIEDAPWGREVHLRDPDDNRLRVGCGRTPRA</sequence>
<name>A0A8J3FCU8_9ACTN</name>
<feature type="region of interest" description="Disordered" evidence="2">
    <location>
        <begin position="1"/>
        <end position="56"/>
    </location>
</feature>
<dbReference type="Gene3D" id="3.10.180.10">
    <property type="entry name" value="2,3-Dihydroxybiphenyl 1,2-Dioxygenase, domain 1"/>
    <property type="match status" value="1"/>
</dbReference>
<dbReference type="InterPro" id="IPR029068">
    <property type="entry name" value="Glyas_Bleomycin-R_OHBP_Dase"/>
</dbReference>
<feature type="compositionally biased region" description="Low complexity" evidence="2">
    <location>
        <begin position="33"/>
        <end position="45"/>
    </location>
</feature>
<keyword evidence="4" id="KW-1185">Reference proteome</keyword>
<reference evidence="3" key="1">
    <citation type="journal article" date="2014" name="Int. J. Syst. Evol. Microbiol.">
        <title>Complete genome sequence of Corynebacterium casei LMG S-19264T (=DSM 44701T), isolated from a smear-ripened cheese.</title>
        <authorList>
            <consortium name="US DOE Joint Genome Institute (JGI-PGF)"/>
            <person name="Walter F."/>
            <person name="Albersmeier A."/>
            <person name="Kalinowski J."/>
            <person name="Ruckert C."/>
        </authorList>
    </citation>
    <scope>NUCLEOTIDE SEQUENCE</scope>
    <source>
        <strain evidence="3">JCM 3090</strain>
    </source>
</reference>
<dbReference type="Pfam" id="PF19581">
    <property type="entry name" value="Glyoxalase_7"/>
    <property type="match status" value="1"/>
</dbReference>
<evidence type="ECO:0008006" key="5">
    <source>
        <dbReference type="Google" id="ProtNLM"/>
    </source>
</evidence>
<dbReference type="SUPFAM" id="SSF54593">
    <property type="entry name" value="Glyoxalase/Bleomycin resistance protein/Dihydroxybiphenyl dioxygenase"/>
    <property type="match status" value="1"/>
</dbReference>
<accession>A0A8J3FCU8</accession>
<keyword evidence="1" id="KW-0046">Antibiotic resistance</keyword>
<evidence type="ECO:0000256" key="1">
    <source>
        <dbReference type="ARBA" id="ARBA00023251"/>
    </source>
</evidence>
<dbReference type="GO" id="GO:0046677">
    <property type="term" value="P:response to antibiotic"/>
    <property type="evidence" value="ECO:0007669"/>
    <property type="project" value="UniProtKB-KW"/>
</dbReference>
<protein>
    <recommendedName>
        <fullName evidence="5">VOC family protein</fullName>
    </recommendedName>
</protein>
<dbReference type="InterPro" id="IPR000335">
    <property type="entry name" value="Bleomycin-R"/>
</dbReference>
<dbReference type="Proteomes" id="UP000649739">
    <property type="component" value="Unassembled WGS sequence"/>
</dbReference>